<evidence type="ECO:0000313" key="2">
    <source>
        <dbReference type="EMBL" id="MFB9097937.1"/>
    </source>
</evidence>
<dbReference type="PROSITE" id="PS51257">
    <property type="entry name" value="PROKAR_LIPOPROTEIN"/>
    <property type="match status" value="1"/>
</dbReference>
<comment type="caution">
    <text evidence="2">The sequence shown here is derived from an EMBL/GenBank/DDBJ whole genome shotgun (WGS) entry which is preliminary data.</text>
</comment>
<accession>A0ABV5GRE5</accession>
<gene>
    <name evidence="2" type="ORF">ACFFVF_15580</name>
</gene>
<name>A0ABV5GRE5_9FLAO</name>
<reference evidence="2 3" key="1">
    <citation type="submission" date="2024-09" db="EMBL/GenBank/DDBJ databases">
        <authorList>
            <person name="Sun Q."/>
            <person name="Mori K."/>
        </authorList>
    </citation>
    <scope>NUCLEOTIDE SEQUENCE [LARGE SCALE GENOMIC DNA]</scope>
    <source>
        <strain evidence="2 3">CECT 7955</strain>
    </source>
</reference>
<dbReference type="Pfam" id="PF07617">
    <property type="entry name" value="DUF1579"/>
    <property type="match status" value="1"/>
</dbReference>
<evidence type="ECO:0000256" key="1">
    <source>
        <dbReference type="SAM" id="SignalP"/>
    </source>
</evidence>
<organism evidence="2 3">
    <name type="scientific">Flavobacterium jumunjinense</name>
    <dbReference type="NCBI Taxonomy" id="998845"/>
    <lineage>
        <taxon>Bacteria</taxon>
        <taxon>Pseudomonadati</taxon>
        <taxon>Bacteroidota</taxon>
        <taxon>Flavobacteriia</taxon>
        <taxon>Flavobacteriales</taxon>
        <taxon>Flavobacteriaceae</taxon>
        <taxon>Flavobacterium</taxon>
    </lineage>
</organism>
<feature type="signal peptide" evidence="1">
    <location>
        <begin position="1"/>
        <end position="19"/>
    </location>
</feature>
<keyword evidence="1" id="KW-0732">Signal</keyword>
<proteinExistence type="predicted"/>
<sequence>MKKSVLPLLLIAISFASCKNEETKVETEVKPVDTTTEIAVEEPITIPDSATINKAMMDYMTPNEAHMNLAKENGIWDEELTMWMHAGATPQTSKATAEYKMILNGMHQEMTHKGDFMGMPFEGRGTMSFDNATQEYVSTWVDNMSSGVTNMRGKLDKETNILKMEGQSVDPVTKQLKRMKEVITYIDSNNHKLEMYDTGYDGIEFKTMEIILKRRK</sequence>
<dbReference type="Proteomes" id="UP001589607">
    <property type="component" value="Unassembled WGS sequence"/>
</dbReference>
<dbReference type="EMBL" id="JBHMEY010000067">
    <property type="protein sequence ID" value="MFB9097937.1"/>
    <property type="molecule type" value="Genomic_DNA"/>
</dbReference>
<dbReference type="InterPro" id="IPR011473">
    <property type="entry name" value="DUF1579"/>
</dbReference>
<evidence type="ECO:0000313" key="3">
    <source>
        <dbReference type="Proteomes" id="UP001589607"/>
    </source>
</evidence>
<keyword evidence="3" id="KW-1185">Reference proteome</keyword>
<feature type="chain" id="PRO_5047341108" evidence="1">
    <location>
        <begin position="20"/>
        <end position="216"/>
    </location>
</feature>
<protein>
    <submittedName>
        <fullName evidence="2">DUF1579 domain-containing protein</fullName>
    </submittedName>
</protein>
<dbReference type="RefSeq" id="WP_236455946.1">
    <property type="nucleotide sequence ID" value="NZ_CBCSGE010000003.1"/>
</dbReference>